<evidence type="ECO:0000256" key="1">
    <source>
        <dbReference type="SAM" id="MobiDB-lite"/>
    </source>
</evidence>
<proteinExistence type="predicted"/>
<dbReference type="KEGG" id="edi:EDI_088260"/>
<gene>
    <name evidence="2" type="ORF">EDI_088260</name>
</gene>
<dbReference type="AlphaFoldDB" id="B0ESF5"/>
<accession>B0ESF5</accession>
<organism evidence="3">
    <name type="scientific">Entamoeba dispar (strain ATCC PRA-260 / SAW760)</name>
    <dbReference type="NCBI Taxonomy" id="370354"/>
    <lineage>
        <taxon>Eukaryota</taxon>
        <taxon>Amoebozoa</taxon>
        <taxon>Evosea</taxon>
        <taxon>Archamoebae</taxon>
        <taxon>Mastigamoebida</taxon>
        <taxon>Entamoebidae</taxon>
        <taxon>Entamoeba</taxon>
    </lineage>
</organism>
<evidence type="ECO:0000313" key="3">
    <source>
        <dbReference type="Proteomes" id="UP000008076"/>
    </source>
</evidence>
<dbReference type="Proteomes" id="UP000008076">
    <property type="component" value="Unassembled WGS sequence"/>
</dbReference>
<feature type="compositionally biased region" description="Basic and acidic residues" evidence="1">
    <location>
        <begin position="166"/>
        <end position="181"/>
    </location>
</feature>
<dbReference type="OrthoDB" id="29831at2759"/>
<keyword evidence="3" id="KW-1185">Reference proteome</keyword>
<dbReference type="VEuPathDB" id="AmoebaDB:EDI_088260"/>
<sequence length="181" mass="21234">MFNFKRPHDDIFDDVAAMDILDVYQESQLEPQVNGLLKKFFYTMKDPQYLEWKLNNDQNITTDEAREDLIRNKLESIRHCERISKYLDEQNISLNSFSTWNKKFAKKRSKAVVNGTIPEWVKAHSKKCKDGADVEIKEVNDEVGRLVNGEALEEMRNKKSMLKPVKKSDIEKKPKKPDVKE</sequence>
<dbReference type="RefSeq" id="XP_001741012.1">
    <property type="nucleotide sequence ID" value="XM_001740960.1"/>
</dbReference>
<dbReference type="OMA" id="SIRHCER"/>
<evidence type="ECO:0000313" key="2">
    <source>
        <dbReference type="EMBL" id="EDR22541.1"/>
    </source>
</evidence>
<feature type="region of interest" description="Disordered" evidence="1">
    <location>
        <begin position="155"/>
        <end position="181"/>
    </location>
</feature>
<dbReference type="GeneID" id="5886202"/>
<name>B0ESF5_ENTDS</name>
<protein>
    <submittedName>
        <fullName evidence="2">Uncharacterized protein</fullName>
    </submittedName>
</protein>
<reference evidence="3" key="1">
    <citation type="submission" date="2007-12" db="EMBL/GenBank/DDBJ databases">
        <title>Annotation of Entamoeba dispar SAW760.</title>
        <authorList>
            <person name="Lorenzi H."/>
            <person name="Inman J."/>
            <person name="Schobel S."/>
            <person name="Amedeo P."/>
            <person name="Caler E."/>
        </authorList>
    </citation>
    <scope>NUCLEOTIDE SEQUENCE [LARGE SCALE GENOMIC DNA]</scope>
    <source>
        <strain evidence="3">ATCC PRA-260 / SAW760</strain>
    </source>
</reference>
<dbReference type="EMBL" id="DS550653">
    <property type="protein sequence ID" value="EDR22541.1"/>
    <property type="molecule type" value="Genomic_DNA"/>
</dbReference>